<dbReference type="RefSeq" id="WP_379882871.1">
    <property type="nucleotide sequence ID" value="NZ_JBHPON010000002.1"/>
</dbReference>
<keyword evidence="2" id="KW-1185">Reference proteome</keyword>
<accession>A0ABW1KUW4</accession>
<organism evidence="1 2">
    <name type="scientific">Hyphococcus aureus</name>
    <dbReference type="NCBI Taxonomy" id="2666033"/>
    <lineage>
        <taxon>Bacteria</taxon>
        <taxon>Pseudomonadati</taxon>
        <taxon>Pseudomonadota</taxon>
        <taxon>Alphaproteobacteria</taxon>
        <taxon>Parvularculales</taxon>
        <taxon>Parvularculaceae</taxon>
        <taxon>Hyphococcus</taxon>
    </lineage>
</organism>
<name>A0ABW1KUW4_9PROT</name>
<sequence length="385" mass="44254">MAAQRNESHKIIVREERTAKSVRYTFDTPLEKPVWFELAGDPAPPTPLTLDFALHASIFMAMRTGLDLHVEGDVTEDCIDNLYTYQEIWTTWRPDLYRMVKLSADRTIFAPRPMERTGVFAFSGGVDGTAALARHLDDGMGERRIKPVGAMLINGFDVPIEETEWYAKTDRHIENMLSFLDLPIYRVSTNYRSLIGARYDADIWGREFGPCLTASLHLFSEIAGFGVTGDDEDHNHIIFPAPRGPVLDHLGATNRFHIRTEVSDLTRCERLALIVKKQPRFARDIRVCWERIDSDMNCGRCEKCVRTQLNFIAIGEEPVGFKEKLTLFNMFKARAFTNLRLVFVQDNLMTANKNNIALKWRLLFFVMLVKNSLFNLLWRCKLIRA</sequence>
<reference evidence="1 2" key="1">
    <citation type="submission" date="2024-09" db="EMBL/GenBank/DDBJ databases">
        <authorList>
            <person name="Zhang Z.-H."/>
        </authorList>
    </citation>
    <scope>NUCLEOTIDE SEQUENCE [LARGE SCALE GENOMIC DNA]</scope>
    <source>
        <strain evidence="1 2">HHTR114</strain>
    </source>
</reference>
<evidence type="ECO:0000313" key="1">
    <source>
        <dbReference type="EMBL" id="MFC6035908.1"/>
    </source>
</evidence>
<proteinExistence type="predicted"/>
<evidence type="ECO:0000313" key="2">
    <source>
        <dbReference type="Proteomes" id="UP001596116"/>
    </source>
</evidence>
<comment type="caution">
    <text evidence="1">The sequence shown here is derived from an EMBL/GenBank/DDBJ whole genome shotgun (WGS) entry which is preliminary data.</text>
</comment>
<dbReference type="EMBL" id="JBHPON010000002">
    <property type="protein sequence ID" value="MFC6035908.1"/>
    <property type="molecule type" value="Genomic_DNA"/>
</dbReference>
<protein>
    <recommendedName>
        <fullName evidence="3">7-cyano-7-deazaguanine synthase</fullName>
    </recommendedName>
</protein>
<evidence type="ECO:0008006" key="3">
    <source>
        <dbReference type="Google" id="ProtNLM"/>
    </source>
</evidence>
<dbReference type="Proteomes" id="UP001596116">
    <property type="component" value="Unassembled WGS sequence"/>
</dbReference>
<gene>
    <name evidence="1" type="ORF">ACFMB1_10155</name>
</gene>